<dbReference type="Gene3D" id="3.40.30.10">
    <property type="entry name" value="Glutaredoxin"/>
    <property type="match status" value="1"/>
</dbReference>
<feature type="binding site" evidence="2">
    <location>
        <begin position="137"/>
        <end position="140"/>
    </location>
    <ligand>
        <name>glutathione</name>
        <dbReference type="ChEBI" id="CHEBI:57925"/>
    </ligand>
</feature>
<keyword evidence="7" id="KW-1185">Reference proteome</keyword>
<dbReference type="GO" id="GO:0004364">
    <property type="term" value="F:glutathione transferase activity"/>
    <property type="evidence" value="ECO:0007669"/>
    <property type="project" value="InterPro"/>
</dbReference>
<dbReference type="InterPro" id="IPR004045">
    <property type="entry name" value="Glutathione_S-Trfase_N"/>
</dbReference>
<evidence type="ECO:0000256" key="1">
    <source>
        <dbReference type="PIRSR" id="PIRSR015753-1"/>
    </source>
</evidence>
<dbReference type="GO" id="GO:0005737">
    <property type="term" value="C:cytoplasm"/>
    <property type="evidence" value="ECO:0007669"/>
    <property type="project" value="TreeGrafter"/>
</dbReference>
<dbReference type="InterPro" id="IPR047047">
    <property type="entry name" value="GST_Omega-like_C"/>
</dbReference>
<dbReference type="AlphaFoldDB" id="A0A316UUC9"/>
<dbReference type="SUPFAM" id="SSF52833">
    <property type="entry name" value="Thioredoxin-like"/>
    <property type="match status" value="1"/>
</dbReference>
<feature type="active site" description="Proton donor/acceptor" evidence="1">
    <location>
        <position position="205"/>
    </location>
</feature>
<dbReference type="Pfam" id="PF13409">
    <property type="entry name" value="GST_N_2"/>
    <property type="match status" value="1"/>
</dbReference>
<dbReference type="SFLD" id="SFLDG01148">
    <property type="entry name" value="Xi_(cytGST)"/>
    <property type="match status" value="1"/>
</dbReference>
<evidence type="ECO:0000256" key="2">
    <source>
        <dbReference type="PIRSR" id="PIRSR015753-2"/>
    </source>
</evidence>
<dbReference type="SUPFAM" id="SSF47616">
    <property type="entry name" value="GST C-terminal domain-like"/>
    <property type="match status" value="1"/>
</dbReference>
<gene>
    <name evidence="6" type="ORF">BDZ90DRAFT_245558</name>
</gene>
<dbReference type="PROSITE" id="PS50405">
    <property type="entry name" value="GST_CTER"/>
    <property type="match status" value="1"/>
</dbReference>
<dbReference type="SFLD" id="SFLDS00019">
    <property type="entry name" value="Glutathione_Transferase_(cytos"/>
    <property type="match status" value="1"/>
</dbReference>
<dbReference type="CDD" id="cd03190">
    <property type="entry name" value="GST_C_Omega_like"/>
    <property type="match status" value="1"/>
</dbReference>
<evidence type="ECO:0000256" key="3">
    <source>
        <dbReference type="PIRSR" id="PIRSR015753-3"/>
    </source>
</evidence>
<dbReference type="OrthoDB" id="2309723at2759"/>
<feature type="site" description="Lowers pKa of active site Cys" evidence="3">
    <location>
        <position position="271"/>
    </location>
</feature>
<organism evidence="6 7">
    <name type="scientific">Jaminaea rosea</name>
    <dbReference type="NCBI Taxonomy" id="1569628"/>
    <lineage>
        <taxon>Eukaryota</taxon>
        <taxon>Fungi</taxon>
        <taxon>Dikarya</taxon>
        <taxon>Basidiomycota</taxon>
        <taxon>Ustilaginomycotina</taxon>
        <taxon>Exobasidiomycetes</taxon>
        <taxon>Microstromatales</taxon>
        <taxon>Microstromatales incertae sedis</taxon>
        <taxon>Jaminaea</taxon>
    </lineage>
</organism>
<feature type="site" description="Lowers pKa of active site Cys" evidence="3">
    <location>
        <position position="318"/>
    </location>
</feature>
<dbReference type="PANTHER" id="PTHR32419">
    <property type="entry name" value="GLUTATHIONYL-HYDROQUINONE REDUCTASE"/>
    <property type="match status" value="1"/>
</dbReference>
<feature type="region of interest" description="Disordered" evidence="4">
    <location>
        <begin position="324"/>
        <end position="344"/>
    </location>
</feature>
<evidence type="ECO:0000313" key="6">
    <source>
        <dbReference type="EMBL" id="PWN28889.1"/>
    </source>
</evidence>
<feature type="domain" description="GST C-terminal" evidence="5">
    <location>
        <begin position="182"/>
        <end position="318"/>
    </location>
</feature>
<feature type="binding site" evidence="2">
    <location>
        <begin position="155"/>
        <end position="156"/>
    </location>
    <ligand>
        <name>glutathione</name>
        <dbReference type="ChEBI" id="CHEBI:57925"/>
    </ligand>
</feature>
<dbReference type="EMBL" id="KZ819664">
    <property type="protein sequence ID" value="PWN28889.1"/>
    <property type="molecule type" value="Genomic_DNA"/>
</dbReference>
<reference evidence="6 7" key="1">
    <citation type="journal article" date="2018" name="Mol. Biol. Evol.">
        <title>Broad Genomic Sampling Reveals a Smut Pathogenic Ancestry of the Fungal Clade Ustilaginomycotina.</title>
        <authorList>
            <person name="Kijpornyongpan T."/>
            <person name="Mondo S.J."/>
            <person name="Barry K."/>
            <person name="Sandor L."/>
            <person name="Lee J."/>
            <person name="Lipzen A."/>
            <person name="Pangilinan J."/>
            <person name="LaButti K."/>
            <person name="Hainaut M."/>
            <person name="Henrissat B."/>
            <person name="Grigoriev I.V."/>
            <person name="Spatafora J.W."/>
            <person name="Aime M.C."/>
        </authorList>
    </citation>
    <scope>NUCLEOTIDE SEQUENCE [LARGE SCALE GENOMIC DNA]</scope>
    <source>
        <strain evidence="6 7">MCA 5214</strain>
    </source>
</reference>
<dbReference type="InterPro" id="IPR040079">
    <property type="entry name" value="Glutathione_S-Trfase"/>
</dbReference>
<evidence type="ECO:0000313" key="7">
    <source>
        <dbReference type="Proteomes" id="UP000245884"/>
    </source>
</evidence>
<feature type="binding site" evidence="2">
    <location>
        <position position="91"/>
    </location>
    <ligand>
        <name>glutathione</name>
        <dbReference type="ChEBI" id="CHEBI:57925"/>
    </ligand>
</feature>
<feature type="region of interest" description="Disordered" evidence="4">
    <location>
        <begin position="1"/>
        <end position="22"/>
    </location>
</feature>
<protein>
    <recommendedName>
        <fullName evidence="5">GST C-terminal domain-containing protein</fullName>
    </recommendedName>
</protein>
<dbReference type="STRING" id="1569628.A0A316UUC9"/>
<dbReference type="GeneID" id="37029340"/>
<dbReference type="InterPro" id="IPR036249">
    <property type="entry name" value="Thioredoxin-like_sf"/>
</dbReference>
<evidence type="ECO:0000259" key="5">
    <source>
        <dbReference type="PROSITE" id="PS50405"/>
    </source>
</evidence>
<dbReference type="PIRSF" id="PIRSF015753">
    <property type="entry name" value="GST"/>
    <property type="match status" value="1"/>
</dbReference>
<name>A0A316UUC9_9BASI</name>
<dbReference type="SFLD" id="SFLDG01206">
    <property type="entry name" value="Xi.1"/>
    <property type="match status" value="1"/>
</dbReference>
<dbReference type="PANTHER" id="PTHR32419:SF6">
    <property type="entry name" value="GLUTATHIONE S-TRANSFERASE OMEGA-LIKE 1-RELATED"/>
    <property type="match status" value="1"/>
</dbReference>
<dbReference type="Gene3D" id="1.20.1050.10">
    <property type="match status" value="1"/>
</dbReference>
<dbReference type="InterPro" id="IPR016639">
    <property type="entry name" value="GST_Omega/GSH"/>
</dbReference>
<dbReference type="Pfam" id="PF13410">
    <property type="entry name" value="GST_C_2"/>
    <property type="match status" value="1"/>
</dbReference>
<sequence>MSGTNDQTHKDGNTKWASSDGEFRRQTSSFRSLVQPNSPHPPARNRYKLFVALACPWAHRALIVRKLKGIDKVSDLLPVYVVDSLLGPEGWSWKPYGETHDELKGLGVPGTGPPPGHEDKVRIKDFYLQADPQYGARSTVPVLWDEEKKTIVSNESSELIRNLNEAFDEFVPEEYRGKTYYPQELRKEIDEVNEWVYSDVNNGVYKTGFATTQQAYENNFVPLFKALDKLEAMLAKKGCKDSKKPVYLVGDQMTEADIRLYTTIVRFDPVYHTHFKCNKHQIRDEAVYPNLHKWLRHLYWGDEAFKSTTDFESIKAHYYQSHPGNNPHRIVPSGPLPHIRGLDE</sequence>
<accession>A0A316UUC9</accession>
<dbReference type="InterPro" id="IPR036282">
    <property type="entry name" value="Glutathione-S-Trfase_C_sf"/>
</dbReference>
<evidence type="ECO:0000256" key="4">
    <source>
        <dbReference type="SAM" id="MobiDB-lite"/>
    </source>
</evidence>
<dbReference type="RefSeq" id="XP_025363501.1">
    <property type="nucleotide sequence ID" value="XM_025507517.1"/>
</dbReference>
<dbReference type="InterPro" id="IPR010987">
    <property type="entry name" value="Glutathione-S-Trfase_C-like"/>
</dbReference>
<proteinExistence type="predicted"/>
<feature type="active site" description="Nucleophile" evidence="1">
    <location>
        <position position="55"/>
    </location>
</feature>
<dbReference type="Proteomes" id="UP000245884">
    <property type="component" value="Unassembled WGS sequence"/>
</dbReference>